<dbReference type="PROSITE" id="PS50020">
    <property type="entry name" value="WW_DOMAIN_2"/>
    <property type="match status" value="1"/>
</dbReference>
<name>A0A8K0IQN0_COCNU</name>
<evidence type="ECO:0000256" key="1">
    <source>
        <dbReference type="ARBA" id="ARBA00012552"/>
    </source>
</evidence>
<dbReference type="Gene3D" id="3.40.50.300">
    <property type="entry name" value="P-loop containing nucleotide triphosphate hydrolases"/>
    <property type="match status" value="2"/>
</dbReference>
<dbReference type="PROSITE" id="PS51194">
    <property type="entry name" value="HELICASE_CTER"/>
    <property type="match status" value="1"/>
</dbReference>
<dbReference type="InterPro" id="IPR027417">
    <property type="entry name" value="P-loop_NTPase"/>
</dbReference>
<dbReference type="PROSITE" id="PS51195">
    <property type="entry name" value="Q_MOTIF"/>
    <property type="match status" value="1"/>
</dbReference>
<evidence type="ECO:0000259" key="10">
    <source>
        <dbReference type="PROSITE" id="PS51192"/>
    </source>
</evidence>
<dbReference type="PANTHER" id="PTHR47958">
    <property type="entry name" value="ATP-DEPENDENT RNA HELICASE DBP3"/>
    <property type="match status" value="1"/>
</dbReference>
<dbReference type="PROSITE" id="PS51192">
    <property type="entry name" value="HELICASE_ATP_BIND_1"/>
    <property type="match status" value="1"/>
</dbReference>
<feature type="compositionally biased region" description="Pro residues" evidence="8">
    <location>
        <begin position="55"/>
        <end position="67"/>
    </location>
</feature>
<dbReference type="InterPro" id="IPR014001">
    <property type="entry name" value="Helicase_ATP-bd"/>
</dbReference>
<accession>A0A8K0IQN0</accession>
<dbReference type="CDD" id="cd18787">
    <property type="entry name" value="SF2_C_DEAD"/>
    <property type="match status" value="1"/>
</dbReference>
<dbReference type="SMART" id="SM00487">
    <property type="entry name" value="DEXDc"/>
    <property type="match status" value="1"/>
</dbReference>
<dbReference type="GO" id="GO:0016787">
    <property type="term" value="F:hydrolase activity"/>
    <property type="evidence" value="ECO:0007669"/>
    <property type="project" value="UniProtKB-KW"/>
</dbReference>
<keyword evidence="14" id="KW-1185">Reference proteome</keyword>
<dbReference type="Pfam" id="PF00271">
    <property type="entry name" value="Helicase_C"/>
    <property type="match status" value="2"/>
</dbReference>
<feature type="compositionally biased region" description="Low complexity" evidence="8">
    <location>
        <begin position="267"/>
        <end position="288"/>
    </location>
</feature>
<dbReference type="GO" id="GO:0003723">
    <property type="term" value="F:RNA binding"/>
    <property type="evidence" value="ECO:0007669"/>
    <property type="project" value="UniProtKB-KW"/>
</dbReference>
<feature type="compositionally biased region" description="Low complexity" evidence="8">
    <location>
        <begin position="89"/>
        <end position="110"/>
    </location>
</feature>
<dbReference type="InterPro" id="IPR001202">
    <property type="entry name" value="WW_dom"/>
</dbReference>
<feature type="compositionally biased region" description="Basic and acidic residues" evidence="8">
    <location>
        <begin position="1022"/>
        <end position="1077"/>
    </location>
</feature>
<evidence type="ECO:0000256" key="8">
    <source>
        <dbReference type="SAM" id="MobiDB-lite"/>
    </source>
</evidence>
<feature type="region of interest" description="Disordered" evidence="8">
    <location>
        <begin position="188"/>
        <end position="255"/>
    </location>
</feature>
<keyword evidence="5" id="KW-0067">ATP-binding</keyword>
<feature type="short sequence motif" description="Q motif" evidence="7">
    <location>
        <begin position="526"/>
        <end position="554"/>
    </location>
</feature>
<feature type="region of interest" description="Disordered" evidence="8">
    <location>
        <begin position="1"/>
        <end position="27"/>
    </location>
</feature>
<feature type="compositionally biased region" description="Basic and acidic residues" evidence="8">
    <location>
        <begin position="1107"/>
        <end position="1122"/>
    </location>
</feature>
<comment type="caution">
    <text evidence="13">The sequence shown here is derived from an EMBL/GenBank/DDBJ whole genome shotgun (WGS) entry which is preliminary data.</text>
</comment>
<evidence type="ECO:0000256" key="4">
    <source>
        <dbReference type="ARBA" id="ARBA00022806"/>
    </source>
</evidence>
<dbReference type="EC" id="3.6.4.13" evidence="1"/>
<organism evidence="13 14">
    <name type="scientific">Cocos nucifera</name>
    <name type="common">Coconut palm</name>
    <dbReference type="NCBI Taxonomy" id="13894"/>
    <lineage>
        <taxon>Eukaryota</taxon>
        <taxon>Viridiplantae</taxon>
        <taxon>Streptophyta</taxon>
        <taxon>Embryophyta</taxon>
        <taxon>Tracheophyta</taxon>
        <taxon>Spermatophyta</taxon>
        <taxon>Magnoliopsida</taxon>
        <taxon>Liliopsida</taxon>
        <taxon>Arecaceae</taxon>
        <taxon>Arecoideae</taxon>
        <taxon>Cocoseae</taxon>
        <taxon>Attaleinae</taxon>
        <taxon>Cocos</taxon>
    </lineage>
</organism>
<evidence type="ECO:0000259" key="11">
    <source>
        <dbReference type="PROSITE" id="PS51194"/>
    </source>
</evidence>
<feature type="region of interest" description="Disordered" evidence="8">
    <location>
        <begin position="136"/>
        <end position="165"/>
    </location>
</feature>
<evidence type="ECO:0000256" key="2">
    <source>
        <dbReference type="ARBA" id="ARBA00022741"/>
    </source>
</evidence>
<feature type="region of interest" description="Disordered" evidence="8">
    <location>
        <begin position="941"/>
        <end position="1206"/>
    </location>
</feature>
<reference evidence="13" key="2">
    <citation type="submission" date="2019-07" db="EMBL/GenBank/DDBJ databases">
        <authorList>
            <person name="Yang Y."/>
            <person name="Bocs S."/>
            <person name="Baudouin L."/>
        </authorList>
    </citation>
    <scope>NUCLEOTIDE SEQUENCE</scope>
    <source>
        <tissue evidence="13">Spear leaf of Hainan Tall coconut</tissue>
    </source>
</reference>
<evidence type="ECO:0000259" key="12">
    <source>
        <dbReference type="PROSITE" id="PS51195"/>
    </source>
</evidence>
<evidence type="ECO:0000256" key="3">
    <source>
        <dbReference type="ARBA" id="ARBA00022801"/>
    </source>
</evidence>
<protein>
    <recommendedName>
        <fullName evidence="1">RNA helicase</fullName>
        <ecNumber evidence="1">3.6.4.13</ecNumber>
    </recommendedName>
</protein>
<sequence>MATMEAASASLGPRFAPEDPALPKPWKGLIDGSTGLLYYWNPETNVTQYERPATSAPPLPPGPPPSASLPNLAPIPSSARTVPPNGTAQQQPHQQMVQQAGQQVQQQQPSQQVFQQEGQLTQQQQQLSQQLPLQQTAHQQTQQMSYQQPQQMSSQQFAQQQTPRHFSHMQLQQMPYQQISYLQGQLMPRPQGQQQQGLQFSSYQQGQQSQGPQVPYQQGQQPQGPQIQIPHQQQTQESQMMLQQQPQGSQVSHSQGLQIMAQLLQHPQGPQIAQQQGQQSQGSHIGNQLEQHKQGQQIGLPRVEEAPCQEGKQAGLSLPQVQQSSLISTNHHLPTSLPQVNISPVGSRSIQPQQQFGGASPVSAQQNSSFQLKPVGMDTMDTSYRQQQTGGPTIPNQLGHTMVRPPVGLNMGYDDDQHERGRMEFYSSRRMEEPMMLPQQSLAWSQPDMRMSHQFIPPGHSGGLNMLPQHPMPNLYSHAAFPNPAPLRPPVGMFGSSDFPNISAADAYRQHHEVTAMGDNVPAPFMTFESTGFPLEILREMHLAGFLSPTPIQAQTWPVALQKRDIVAIAKTGSGKTLGYLVPAFIHLRRCRNNSQFGPTVLVLAPTRELASQIQEEAIKFGRSSRVSCTCLYGGAPKGPQLREIERGADIIVATPGRLNDILEMRRINFRQVSFLVLDEADRMLDMGFEPQIRKIVNEIPPHKQTLMYTATWPKEVRKIAGDLLKNPVQVIIGGVDELAANKSITQYVEVVSPMDKQRRLEQILRSQERGSKIIIFCSTKRLCDQLARSIRTYGAASIHGDKSQGERDHVLYQFRTGEAPILVATDVAARGLDIKDIRRDCINHSVLSCNDSTYLTKTVQGDHDKGFFEVVINYDFPTGIEDYVHRIGRTGRAGATGVSYTFFSDQDWKYAADLVKVLEGANQHVPPEIRAMAARSGSLIPRPRAGMSRWDSGGSGRWDSGGGRGTRDGPGGFGGRGDFGGGRGMRDRAGGFGGRGSRNDFFGGRGPRGRGFGPGGPGGWGRHDRGPHDRYINPDGRGRYDVRRGFGERKRDRSYSRSPERVRTWGYDRSRSESRSRSRSRSRSWSRSRSRSKSWSKSSRSRSRSRSYDRYERPRGQDYDHSPVPAAATAAAGFDPPVVEAPPVLEFDSSLPLSGDMSPMSPGQNSGSFPRTEFASQLPGPDGGRLDFPDSGVSPELPPHQAADL</sequence>
<keyword evidence="4 13" id="KW-0347">Helicase</keyword>
<feature type="region of interest" description="Disordered" evidence="8">
    <location>
        <begin position="331"/>
        <end position="366"/>
    </location>
</feature>
<keyword evidence="6" id="KW-0694">RNA-binding</keyword>
<dbReference type="EMBL" id="CM017883">
    <property type="protein sequence ID" value="KAG1365032.1"/>
    <property type="molecule type" value="Genomic_DNA"/>
</dbReference>
<dbReference type="InterPro" id="IPR036020">
    <property type="entry name" value="WW_dom_sf"/>
</dbReference>
<feature type="compositionally biased region" description="Gly residues" evidence="8">
    <location>
        <begin position="954"/>
        <end position="984"/>
    </location>
</feature>
<dbReference type="InterPro" id="IPR001650">
    <property type="entry name" value="Helicase_C-like"/>
</dbReference>
<feature type="domain" description="WW" evidence="9">
    <location>
        <begin position="20"/>
        <end position="54"/>
    </location>
</feature>
<evidence type="ECO:0000259" key="9">
    <source>
        <dbReference type="PROSITE" id="PS50020"/>
    </source>
</evidence>
<dbReference type="InterPro" id="IPR011545">
    <property type="entry name" value="DEAD/DEAH_box_helicase_dom"/>
</dbReference>
<dbReference type="GO" id="GO:0003724">
    <property type="term" value="F:RNA helicase activity"/>
    <property type="evidence" value="ECO:0007669"/>
    <property type="project" value="UniProtKB-EC"/>
</dbReference>
<dbReference type="SMART" id="SM00456">
    <property type="entry name" value="WW"/>
    <property type="match status" value="1"/>
</dbReference>
<dbReference type="GO" id="GO:0005524">
    <property type="term" value="F:ATP binding"/>
    <property type="evidence" value="ECO:0007669"/>
    <property type="project" value="UniProtKB-KW"/>
</dbReference>
<feature type="region of interest" description="Disordered" evidence="8">
    <location>
        <begin position="267"/>
        <end position="298"/>
    </location>
</feature>
<dbReference type="InterPro" id="IPR000629">
    <property type="entry name" value="RNA-helicase_DEAD-box_CS"/>
</dbReference>
<proteinExistence type="predicted"/>
<gene>
    <name evidence="13" type="ORF">COCNU_12G000320</name>
</gene>
<evidence type="ECO:0000256" key="5">
    <source>
        <dbReference type="ARBA" id="ARBA00022840"/>
    </source>
</evidence>
<feature type="compositionally biased region" description="Low complexity" evidence="8">
    <location>
        <begin position="136"/>
        <end position="161"/>
    </location>
</feature>
<reference evidence="13" key="1">
    <citation type="journal article" date="2017" name="Gigascience">
        <title>The genome draft of coconut (Cocos nucifera).</title>
        <authorList>
            <person name="Xiao Y."/>
            <person name="Xu P."/>
            <person name="Fan H."/>
            <person name="Baudouin L."/>
            <person name="Xia W."/>
            <person name="Bocs S."/>
            <person name="Xu J."/>
            <person name="Li Q."/>
            <person name="Guo A."/>
            <person name="Zhou L."/>
            <person name="Li J."/>
            <person name="Wu Y."/>
            <person name="Ma Z."/>
            <person name="Armero A."/>
            <person name="Issali A.E."/>
            <person name="Liu N."/>
            <person name="Peng M."/>
            <person name="Yang Y."/>
        </authorList>
    </citation>
    <scope>NUCLEOTIDE SEQUENCE</scope>
    <source>
        <tissue evidence="13">Spear leaf of Hainan Tall coconut</tissue>
    </source>
</reference>
<dbReference type="PROSITE" id="PS00039">
    <property type="entry name" value="DEAD_ATP_HELICASE"/>
    <property type="match status" value="1"/>
</dbReference>
<dbReference type="Pfam" id="PF00397">
    <property type="entry name" value="WW"/>
    <property type="match status" value="1"/>
</dbReference>
<dbReference type="Proteomes" id="UP000797356">
    <property type="component" value="Chromosome 12"/>
</dbReference>
<feature type="compositionally biased region" description="Low complexity" evidence="8">
    <location>
        <begin position="68"/>
        <end position="79"/>
    </location>
</feature>
<evidence type="ECO:0000256" key="7">
    <source>
        <dbReference type="PROSITE-ProRule" id="PRU00552"/>
    </source>
</evidence>
<feature type="domain" description="Helicase C-terminal" evidence="11">
    <location>
        <begin position="760"/>
        <end position="934"/>
    </location>
</feature>
<dbReference type="Pfam" id="PF00270">
    <property type="entry name" value="DEAD"/>
    <property type="match status" value="1"/>
</dbReference>
<dbReference type="OrthoDB" id="196131at2759"/>
<keyword evidence="3" id="KW-0378">Hydrolase</keyword>
<dbReference type="SMART" id="SM00490">
    <property type="entry name" value="HELICc"/>
    <property type="match status" value="1"/>
</dbReference>
<feature type="domain" description="DEAD-box RNA helicase Q" evidence="12">
    <location>
        <begin position="526"/>
        <end position="554"/>
    </location>
</feature>
<feature type="region of interest" description="Disordered" evidence="8">
    <location>
        <begin position="50"/>
        <end position="110"/>
    </location>
</feature>
<feature type="compositionally biased region" description="Basic residues" evidence="8">
    <location>
        <begin position="1078"/>
        <end position="1106"/>
    </location>
</feature>
<dbReference type="FunFam" id="3.40.50.300:FF:000079">
    <property type="entry name" value="probable ATP-dependent RNA helicase DDX17"/>
    <property type="match status" value="1"/>
</dbReference>
<dbReference type="CDD" id="cd00201">
    <property type="entry name" value="WW"/>
    <property type="match status" value="1"/>
</dbReference>
<feature type="compositionally biased region" description="Gly residues" evidence="8">
    <location>
        <begin position="1004"/>
        <end position="1021"/>
    </location>
</feature>
<dbReference type="SUPFAM" id="SSF51045">
    <property type="entry name" value="WW domain"/>
    <property type="match status" value="1"/>
</dbReference>
<evidence type="ECO:0000256" key="6">
    <source>
        <dbReference type="ARBA" id="ARBA00022884"/>
    </source>
</evidence>
<dbReference type="SUPFAM" id="SSF52540">
    <property type="entry name" value="P-loop containing nucleoside triphosphate hydrolases"/>
    <property type="match status" value="2"/>
</dbReference>
<feature type="domain" description="Helicase ATP-binding" evidence="10">
    <location>
        <begin position="557"/>
        <end position="731"/>
    </location>
</feature>
<dbReference type="PROSITE" id="PS01159">
    <property type="entry name" value="WW_DOMAIN_1"/>
    <property type="match status" value="1"/>
</dbReference>
<evidence type="ECO:0000313" key="14">
    <source>
        <dbReference type="Proteomes" id="UP000797356"/>
    </source>
</evidence>
<keyword evidence="2" id="KW-0547">Nucleotide-binding</keyword>
<dbReference type="Gene3D" id="2.20.70.10">
    <property type="match status" value="1"/>
</dbReference>
<dbReference type="InterPro" id="IPR014014">
    <property type="entry name" value="RNA_helicase_DEAD_Q_motif"/>
</dbReference>
<dbReference type="AlphaFoldDB" id="A0A8K0IQN0"/>
<evidence type="ECO:0000313" key="13">
    <source>
        <dbReference type="EMBL" id="KAG1365032.1"/>
    </source>
</evidence>